<comment type="similarity">
    <text evidence="2">Belongs to the NPC2 family.</text>
</comment>
<evidence type="ECO:0000313" key="11">
    <source>
        <dbReference type="Proteomes" id="UP001210925"/>
    </source>
</evidence>
<reference evidence="10" key="1">
    <citation type="submission" date="2020-05" db="EMBL/GenBank/DDBJ databases">
        <title>Phylogenomic resolution of chytrid fungi.</title>
        <authorList>
            <person name="Stajich J.E."/>
            <person name="Amses K."/>
            <person name="Simmons R."/>
            <person name="Seto K."/>
            <person name="Myers J."/>
            <person name="Bonds A."/>
            <person name="Quandt C.A."/>
            <person name="Barry K."/>
            <person name="Liu P."/>
            <person name="Grigoriev I."/>
            <person name="Longcore J.E."/>
            <person name="James T.Y."/>
        </authorList>
    </citation>
    <scope>NUCLEOTIDE SEQUENCE</scope>
    <source>
        <strain evidence="10">PLAUS21</strain>
    </source>
</reference>
<evidence type="ECO:0000256" key="6">
    <source>
        <dbReference type="ARBA" id="ARBA00022729"/>
    </source>
</evidence>
<dbReference type="InterPro" id="IPR036846">
    <property type="entry name" value="GM2-AP_sf"/>
</dbReference>
<comment type="function">
    <text evidence="1">Catalyzes the intermembrane transfer of phosphatidylglycerol and phosphatidylinositol.</text>
</comment>
<dbReference type="GO" id="GO:0032934">
    <property type="term" value="F:sterol binding"/>
    <property type="evidence" value="ECO:0007669"/>
    <property type="project" value="InterPro"/>
</dbReference>
<dbReference type="InterPro" id="IPR032800">
    <property type="entry name" value="TRP_N"/>
</dbReference>
<organism evidence="10 11">
    <name type="scientific">Boothiomyces macroporosus</name>
    <dbReference type="NCBI Taxonomy" id="261099"/>
    <lineage>
        <taxon>Eukaryota</taxon>
        <taxon>Fungi</taxon>
        <taxon>Fungi incertae sedis</taxon>
        <taxon>Chytridiomycota</taxon>
        <taxon>Chytridiomycota incertae sedis</taxon>
        <taxon>Chytridiomycetes</taxon>
        <taxon>Rhizophydiales</taxon>
        <taxon>Terramycetaceae</taxon>
        <taxon>Boothiomyces</taxon>
    </lineage>
</organism>
<dbReference type="GO" id="GO:0015918">
    <property type="term" value="P:sterol transport"/>
    <property type="evidence" value="ECO:0007669"/>
    <property type="project" value="InterPro"/>
</dbReference>
<keyword evidence="6" id="KW-0732">Signal</keyword>
<dbReference type="Pfam" id="PF02221">
    <property type="entry name" value="E1_DerP2_DerF2"/>
    <property type="match status" value="1"/>
</dbReference>
<keyword evidence="7" id="KW-0445">Lipid transport</keyword>
<evidence type="ECO:0000256" key="2">
    <source>
        <dbReference type="ARBA" id="ARBA00006370"/>
    </source>
</evidence>
<evidence type="ECO:0000256" key="7">
    <source>
        <dbReference type="ARBA" id="ARBA00023055"/>
    </source>
</evidence>
<protein>
    <recommendedName>
        <fullName evidence="4">Phosphatidylglycerol/phosphatidylinositol transfer protein</fullName>
    </recommendedName>
</protein>
<feature type="domain" description="MD-2-related lipid-recognition" evidence="8">
    <location>
        <begin position="33"/>
        <end position="153"/>
    </location>
</feature>
<accession>A0AAD5Y5D6</accession>
<keyword evidence="11" id="KW-1185">Reference proteome</keyword>
<feature type="domain" description="ML-like" evidence="9">
    <location>
        <begin position="27"/>
        <end position="156"/>
    </location>
</feature>
<evidence type="ECO:0000256" key="1">
    <source>
        <dbReference type="ARBA" id="ARBA00002053"/>
    </source>
</evidence>
<proteinExistence type="inferred from homology"/>
<dbReference type="SMART" id="SM00737">
    <property type="entry name" value="ML"/>
    <property type="match status" value="1"/>
</dbReference>
<evidence type="ECO:0000259" key="9">
    <source>
        <dbReference type="SMART" id="SM01320"/>
    </source>
</evidence>
<dbReference type="PANTHER" id="PTHR11306">
    <property type="entry name" value="NIEMANN PICK TYPE C2 PROTEIN NPC2-RELATED"/>
    <property type="match status" value="1"/>
</dbReference>
<sequence length="157" mass="16232">MKFFAIATAVTAATTPIVYGSFRDASANAVSPLTSCGSSSDVFTPKDIVLTPYPIKIGQPLQVTATGTLSAPINNGSTITVSVKEFGITLFSKTEDFCSQASQANKTCPIAPGPQAIQASQPVPTNVPAGTYNVEIKLNDPSNAEIACLSGSLQFSK</sequence>
<dbReference type="InterPro" id="IPR003172">
    <property type="entry name" value="ML_dom"/>
</dbReference>
<dbReference type="AlphaFoldDB" id="A0AAD5Y5D6"/>
<dbReference type="InterPro" id="IPR014756">
    <property type="entry name" value="Ig_E-set"/>
</dbReference>
<evidence type="ECO:0000256" key="4">
    <source>
        <dbReference type="ARBA" id="ARBA00016056"/>
    </source>
</evidence>
<dbReference type="SUPFAM" id="SSF81296">
    <property type="entry name" value="E set domains"/>
    <property type="match status" value="1"/>
</dbReference>
<evidence type="ECO:0000256" key="5">
    <source>
        <dbReference type="ARBA" id="ARBA00022448"/>
    </source>
</evidence>
<evidence type="ECO:0000259" key="8">
    <source>
        <dbReference type="SMART" id="SM00737"/>
    </source>
</evidence>
<dbReference type="InterPro" id="IPR039670">
    <property type="entry name" value="NPC2-like"/>
</dbReference>
<evidence type="ECO:0000313" key="10">
    <source>
        <dbReference type="EMBL" id="KAJ3256762.1"/>
    </source>
</evidence>
<dbReference type="EMBL" id="JADGKB010000046">
    <property type="protein sequence ID" value="KAJ3256762.1"/>
    <property type="molecule type" value="Genomic_DNA"/>
</dbReference>
<dbReference type="PANTHER" id="PTHR11306:SF0">
    <property type="entry name" value="PHOSPHATIDYLGLYCEROL_PHOSPHATIDYLINOSITOL TRANSFER PROTEIN"/>
    <property type="match status" value="1"/>
</dbReference>
<dbReference type="Proteomes" id="UP001210925">
    <property type="component" value="Unassembled WGS sequence"/>
</dbReference>
<comment type="caution">
    <text evidence="10">The sequence shown here is derived from an EMBL/GenBank/DDBJ whole genome shotgun (WGS) entry which is preliminary data.</text>
</comment>
<dbReference type="SMART" id="SM01320">
    <property type="entry name" value="TRP_N"/>
    <property type="match status" value="1"/>
</dbReference>
<gene>
    <name evidence="10" type="primary">NPC2_3</name>
    <name evidence="10" type="ORF">HK103_005135</name>
</gene>
<name>A0AAD5Y5D6_9FUNG</name>
<keyword evidence="5" id="KW-0813">Transport</keyword>
<comment type="subunit">
    <text evidence="3">Monomer.</text>
</comment>
<evidence type="ECO:0000256" key="3">
    <source>
        <dbReference type="ARBA" id="ARBA00011245"/>
    </source>
</evidence>
<dbReference type="Gene3D" id="2.70.220.10">
    <property type="entry name" value="Ganglioside GM2 activator"/>
    <property type="match status" value="1"/>
</dbReference>